<evidence type="ECO:0000313" key="3">
    <source>
        <dbReference type="Proteomes" id="UP000559117"/>
    </source>
</evidence>
<proteinExistence type="predicted"/>
<gene>
    <name evidence="2" type="ORF">HNR32_001959</name>
</gene>
<protein>
    <recommendedName>
        <fullName evidence="4">Tat pathway signal sequence domain protein</fullName>
    </recommendedName>
</protein>
<name>A0A840UVF6_9FIRM</name>
<reference evidence="2 3" key="1">
    <citation type="submission" date="2020-08" db="EMBL/GenBank/DDBJ databases">
        <title>Genomic Encyclopedia of Type Strains, Phase IV (KMG-IV): sequencing the most valuable type-strain genomes for metagenomic binning, comparative biology and taxonomic classification.</title>
        <authorList>
            <person name="Goeker M."/>
        </authorList>
    </citation>
    <scope>NUCLEOTIDE SEQUENCE [LARGE SCALE GENOMIC DNA]</scope>
    <source>
        <strain evidence="2 3">DSM 24661</strain>
    </source>
</reference>
<feature type="chain" id="PRO_5039241944" description="Tat pathway signal sequence domain protein" evidence="1">
    <location>
        <begin position="24"/>
        <end position="219"/>
    </location>
</feature>
<dbReference type="RefSeq" id="WP_183862072.1">
    <property type="nucleotide sequence ID" value="NZ_JACHFH010000024.1"/>
</dbReference>
<keyword evidence="1" id="KW-0732">Signal</keyword>
<accession>A0A840UVF6</accession>
<evidence type="ECO:0008006" key="4">
    <source>
        <dbReference type="Google" id="ProtNLM"/>
    </source>
</evidence>
<comment type="caution">
    <text evidence="2">The sequence shown here is derived from an EMBL/GenBank/DDBJ whole genome shotgun (WGS) entry which is preliminary data.</text>
</comment>
<dbReference type="AlphaFoldDB" id="A0A840UVF6"/>
<keyword evidence="3" id="KW-1185">Reference proteome</keyword>
<evidence type="ECO:0000313" key="2">
    <source>
        <dbReference type="EMBL" id="MBB5336804.1"/>
    </source>
</evidence>
<dbReference type="Proteomes" id="UP000559117">
    <property type="component" value="Unassembled WGS sequence"/>
</dbReference>
<feature type="signal peptide" evidence="1">
    <location>
        <begin position="1"/>
        <end position="23"/>
    </location>
</feature>
<organism evidence="2 3">
    <name type="scientific">Pectinatus brassicae</name>
    <dbReference type="NCBI Taxonomy" id="862415"/>
    <lineage>
        <taxon>Bacteria</taxon>
        <taxon>Bacillati</taxon>
        <taxon>Bacillota</taxon>
        <taxon>Negativicutes</taxon>
        <taxon>Selenomonadales</taxon>
        <taxon>Selenomonadaceae</taxon>
        <taxon>Pectinatus</taxon>
    </lineage>
</organism>
<evidence type="ECO:0000256" key="1">
    <source>
        <dbReference type="SAM" id="SignalP"/>
    </source>
</evidence>
<dbReference type="EMBL" id="JACHFH010000024">
    <property type="protein sequence ID" value="MBB5336804.1"/>
    <property type="molecule type" value="Genomic_DNA"/>
</dbReference>
<sequence>MFNNLSRKKCAALALGAVMTVGAAFPVLSEVANANEAMTPPTQQEMHQGHHGHHQGGPRMFFPGIEQQLGISKTDMDKYCKDGTRPDDVVAAALVAKAGNTSLDKVMSYKTGDNSWKEVMEKTGVTFEQVRQTRDELAANVIAQKTGANKNAIGVLFKQGYHDRDIMMAAELAKLSSKEVNEVINMKKINNSWHDVAQSLGVDDSAVREDMGPIQHKAK</sequence>